<dbReference type="AlphaFoldDB" id="A0A9P4SAB5"/>
<comment type="cofactor">
    <cofactor evidence="1">
        <name>Fe(2+)</name>
        <dbReference type="ChEBI" id="CHEBI:29033"/>
    </cofactor>
</comment>
<keyword evidence="9" id="KW-1185">Reference proteome</keyword>
<dbReference type="GO" id="GO:0046872">
    <property type="term" value="F:metal ion binding"/>
    <property type="evidence" value="ECO:0007669"/>
    <property type="project" value="UniProtKB-KW"/>
</dbReference>
<reference evidence="8" key="1">
    <citation type="journal article" date="2020" name="Stud. Mycol.">
        <title>101 Dothideomycetes genomes: a test case for predicting lifestyles and emergence of pathogens.</title>
        <authorList>
            <person name="Haridas S."/>
            <person name="Albert R."/>
            <person name="Binder M."/>
            <person name="Bloem J."/>
            <person name="Labutti K."/>
            <person name="Salamov A."/>
            <person name="Andreopoulos B."/>
            <person name="Baker S."/>
            <person name="Barry K."/>
            <person name="Bills G."/>
            <person name="Bluhm B."/>
            <person name="Cannon C."/>
            <person name="Castanera R."/>
            <person name="Culley D."/>
            <person name="Daum C."/>
            <person name="Ezra D."/>
            <person name="Gonzalez J."/>
            <person name="Henrissat B."/>
            <person name="Kuo A."/>
            <person name="Liang C."/>
            <person name="Lipzen A."/>
            <person name="Lutzoni F."/>
            <person name="Magnuson J."/>
            <person name="Mondo S."/>
            <person name="Nolan M."/>
            <person name="Ohm R."/>
            <person name="Pangilinan J."/>
            <person name="Park H.-J."/>
            <person name="Ramirez L."/>
            <person name="Alfaro M."/>
            <person name="Sun H."/>
            <person name="Tritt A."/>
            <person name="Yoshinaga Y."/>
            <person name="Zwiers L.-H."/>
            <person name="Turgeon B."/>
            <person name="Goodwin S."/>
            <person name="Spatafora J."/>
            <person name="Crous P."/>
            <person name="Grigoriev I."/>
        </authorList>
    </citation>
    <scope>NUCLEOTIDE SEQUENCE</scope>
    <source>
        <strain evidence="8">CBS 101060</strain>
    </source>
</reference>
<organism evidence="8 9">
    <name type="scientific">Patellaria atrata CBS 101060</name>
    <dbReference type="NCBI Taxonomy" id="1346257"/>
    <lineage>
        <taxon>Eukaryota</taxon>
        <taxon>Fungi</taxon>
        <taxon>Dikarya</taxon>
        <taxon>Ascomycota</taxon>
        <taxon>Pezizomycotina</taxon>
        <taxon>Dothideomycetes</taxon>
        <taxon>Dothideomycetes incertae sedis</taxon>
        <taxon>Patellariales</taxon>
        <taxon>Patellariaceae</taxon>
        <taxon>Patellaria</taxon>
    </lineage>
</organism>
<dbReference type="Gene3D" id="3.60.130.10">
    <property type="entry name" value="Clavaminate synthase-like"/>
    <property type="match status" value="1"/>
</dbReference>
<protein>
    <submittedName>
        <fullName evidence="8">Alpha-ketoglutarate-dependent taurine dioxygenase</fullName>
    </submittedName>
</protein>
<dbReference type="Proteomes" id="UP000799429">
    <property type="component" value="Unassembled WGS sequence"/>
</dbReference>
<dbReference type="PANTHER" id="PTHR30468:SF31">
    <property type="entry name" value="ALPHA-KETOGLUTARATE-DEPENDENT SULFONATE DIOXYGENASE-RELATED"/>
    <property type="match status" value="1"/>
</dbReference>
<evidence type="ECO:0000256" key="4">
    <source>
        <dbReference type="ARBA" id="ARBA00022964"/>
    </source>
</evidence>
<sequence length="392" mass="44455">MAPAILLPEETTALPAQVISSKKRVLNYEPGQTETKTYEDYEYEDLRPRCPEVKWPPLTEVPYHDRGLNGDPKFRNLLASATDVFDYNPKVGTEIHGVHLSQLTDAQKDDLARLIAIRGVVFFRNQTDFGIGEQRELGTYFGKLHKHATTCVPQREGLEDVHVVFANEKSQDMRAIFKPSFLWHSDVSYEIQPPSYTSLKLLTGPPRGGGGDTLWSSQYAAYDLLSPHMQQYLEKLSALHSAQMQADGSRQLGRTVRREPIVTKHPLIRTHPVTGWKSIFFNPGFVTKIVGVPKLESDMIINLLTELVATTHELQVTFKWNKNDVAFWDNRVCNHSASYGFEGHRRHAVRVCCHGEIPTFDPDGKSQEEEYRVQERLPPVNKDGAGLVNYND</sequence>
<dbReference type="FunFam" id="3.60.130.10:FF:000003">
    <property type="entry name" value="Alpha-ketoglutarate-dependent taurine dioxygenase"/>
    <property type="match status" value="1"/>
</dbReference>
<dbReference type="GO" id="GO:0016706">
    <property type="term" value="F:2-oxoglutarate-dependent dioxygenase activity"/>
    <property type="evidence" value="ECO:0007669"/>
    <property type="project" value="TreeGrafter"/>
</dbReference>
<accession>A0A9P4SAB5</accession>
<dbReference type="InterPro" id="IPR042098">
    <property type="entry name" value="TauD-like_sf"/>
</dbReference>
<dbReference type="InterPro" id="IPR051323">
    <property type="entry name" value="AtsK-like"/>
</dbReference>
<evidence type="ECO:0000256" key="5">
    <source>
        <dbReference type="ARBA" id="ARBA00023002"/>
    </source>
</evidence>
<evidence type="ECO:0000256" key="6">
    <source>
        <dbReference type="ARBA" id="ARBA00023004"/>
    </source>
</evidence>
<keyword evidence="4 8" id="KW-0223">Dioxygenase</keyword>
<dbReference type="GO" id="GO:0005737">
    <property type="term" value="C:cytoplasm"/>
    <property type="evidence" value="ECO:0007669"/>
    <property type="project" value="TreeGrafter"/>
</dbReference>
<keyword evidence="3" id="KW-0479">Metal-binding</keyword>
<keyword evidence="6" id="KW-0408">Iron</keyword>
<evidence type="ECO:0000259" key="7">
    <source>
        <dbReference type="Pfam" id="PF02668"/>
    </source>
</evidence>
<evidence type="ECO:0000256" key="1">
    <source>
        <dbReference type="ARBA" id="ARBA00001954"/>
    </source>
</evidence>
<dbReference type="EMBL" id="MU006096">
    <property type="protein sequence ID" value="KAF2838945.1"/>
    <property type="molecule type" value="Genomic_DNA"/>
</dbReference>
<evidence type="ECO:0000313" key="8">
    <source>
        <dbReference type="EMBL" id="KAF2838945.1"/>
    </source>
</evidence>
<comment type="similarity">
    <text evidence="2">Belongs to the TfdA dioxygenase family.</text>
</comment>
<gene>
    <name evidence="8" type="ORF">M501DRAFT_934920</name>
</gene>
<evidence type="ECO:0000313" key="9">
    <source>
        <dbReference type="Proteomes" id="UP000799429"/>
    </source>
</evidence>
<evidence type="ECO:0000256" key="2">
    <source>
        <dbReference type="ARBA" id="ARBA00005896"/>
    </source>
</evidence>
<dbReference type="OrthoDB" id="10257314at2759"/>
<dbReference type="Pfam" id="PF02668">
    <property type="entry name" value="TauD"/>
    <property type="match status" value="1"/>
</dbReference>
<comment type="caution">
    <text evidence="8">The sequence shown here is derived from an EMBL/GenBank/DDBJ whole genome shotgun (WGS) entry which is preliminary data.</text>
</comment>
<dbReference type="InterPro" id="IPR003819">
    <property type="entry name" value="TauD/TfdA-like"/>
</dbReference>
<dbReference type="PANTHER" id="PTHR30468">
    <property type="entry name" value="ALPHA-KETOGLUTARATE-DEPENDENT SULFONATE DIOXYGENASE"/>
    <property type="match status" value="1"/>
</dbReference>
<dbReference type="SUPFAM" id="SSF51197">
    <property type="entry name" value="Clavaminate synthase-like"/>
    <property type="match status" value="1"/>
</dbReference>
<feature type="domain" description="TauD/TfdA-like" evidence="7">
    <location>
        <begin position="85"/>
        <end position="351"/>
    </location>
</feature>
<evidence type="ECO:0000256" key="3">
    <source>
        <dbReference type="ARBA" id="ARBA00022723"/>
    </source>
</evidence>
<keyword evidence="5" id="KW-0560">Oxidoreductase</keyword>
<name>A0A9P4SAB5_9PEZI</name>
<proteinExistence type="inferred from homology"/>